<dbReference type="GO" id="GO:0006357">
    <property type="term" value="P:regulation of transcription by RNA polymerase II"/>
    <property type="evidence" value="ECO:0007669"/>
    <property type="project" value="TreeGrafter"/>
</dbReference>
<reference evidence="4" key="1">
    <citation type="submission" date="2015-09" db="EMBL/GenBank/DDBJ databases">
        <title>De novo assembly of Pectinophora gossypiella (Pink Bollworm) gut transcriptome.</title>
        <authorList>
            <person name="Tassone E.E."/>
        </authorList>
    </citation>
    <scope>NUCLEOTIDE SEQUENCE</scope>
</reference>
<dbReference type="Pfam" id="PF13837">
    <property type="entry name" value="Myb_DNA-bind_4"/>
    <property type="match status" value="3"/>
</dbReference>
<dbReference type="AlphaFoldDB" id="A0A1E1WGM1"/>
<dbReference type="GO" id="GO:0005667">
    <property type="term" value="C:transcription regulator complex"/>
    <property type="evidence" value="ECO:0007669"/>
    <property type="project" value="TreeGrafter"/>
</dbReference>
<evidence type="ECO:0000259" key="2">
    <source>
        <dbReference type="Pfam" id="PF10545"/>
    </source>
</evidence>
<feature type="region of interest" description="Disordered" evidence="1">
    <location>
        <begin position="59"/>
        <end position="79"/>
    </location>
</feature>
<gene>
    <name evidence="4" type="ORF">g.17614</name>
</gene>
<dbReference type="EMBL" id="GDQN01004946">
    <property type="protein sequence ID" value="JAT86108.1"/>
    <property type="molecule type" value="Transcribed_RNA"/>
</dbReference>
<dbReference type="PANTHER" id="PTHR12243">
    <property type="entry name" value="MADF DOMAIN TRANSCRIPTION FACTOR"/>
    <property type="match status" value="1"/>
</dbReference>
<name>A0A1E1WGM1_PECGO</name>
<dbReference type="InterPro" id="IPR039353">
    <property type="entry name" value="TF_Adf1"/>
</dbReference>
<protein>
    <recommendedName>
        <fullName evidence="5">MADF domain-containing protein</fullName>
    </recommendedName>
</protein>
<dbReference type="PANTHER" id="PTHR12243:SF67">
    <property type="entry name" value="COREPRESSOR OF PANGOLIN, ISOFORM A-RELATED"/>
    <property type="match status" value="1"/>
</dbReference>
<accession>A0A1E1WGM1</accession>
<evidence type="ECO:0000313" key="4">
    <source>
        <dbReference type="EMBL" id="JAT86108.1"/>
    </source>
</evidence>
<evidence type="ECO:0008006" key="5">
    <source>
        <dbReference type="Google" id="ProtNLM"/>
    </source>
</evidence>
<evidence type="ECO:0000259" key="3">
    <source>
        <dbReference type="Pfam" id="PF13837"/>
    </source>
</evidence>
<dbReference type="SMART" id="SM00595">
    <property type="entry name" value="MADF"/>
    <property type="match status" value="4"/>
</dbReference>
<feature type="domain" description="Myb/SANT-like DNA-binding" evidence="3">
    <location>
        <begin position="370"/>
        <end position="447"/>
    </location>
</feature>
<feature type="domain" description="Myb/SANT-like DNA-binding" evidence="3">
    <location>
        <begin position="263"/>
        <end position="344"/>
    </location>
</feature>
<feature type="domain" description="Myb/SANT-like DNA-binding" evidence="3">
    <location>
        <begin position="173"/>
        <end position="252"/>
    </location>
</feature>
<proteinExistence type="predicted"/>
<organism evidence="4">
    <name type="scientific">Pectinophora gossypiella</name>
    <name type="common">Cotton pink bollworm</name>
    <name type="synonym">Depressaria gossypiella</name>
    <dbReference type="NCBI Taxonomy" id="13191"/>
    <lineage>
        <taxon>Eukaryota</taxon>
        <taxon>Metazoa</taxon>
        <taxon>Ecdysozoa</taxon>
        <taxon>Arthropoda</taxon>
        <taxon>Hexapoda</taxon>
        <taxon>Insecta</taxon>
        <taxon>Pterygota</taxon>
        <taxon>Neoptera</taxon>
        <taxon>Endopterygota</taxon>
        <taxon>Lepidoptera</taxon>
        <taxon>Glossata</taxon>
        <taxon>Ditrysia</taxon>
        <taxon>Gelechioidea</taxon>
        <taxon>Gelechiidae</taxon>
        <taxon>Apatetrinae</taxon>
        <taxon>Pectinophora</taxon>
    </lineage>
</organism>
<feature type="compositionally biased region" description="Basic and acidic residues" evidence="1">
    <location>
        <begin position="69"/>
        <end position="79"/>
    </location>
</feature>
<sequence>MDPNNGPNQAYWFVLREDQGNVIFSSNNITTIQNSQIPTDQEPRYIIDTSNRHYVPIAEQPAVQDDSESDKGTNKHHKAKDEEVFWDRNKVKLLLTLCLENKNVDKDTLWDEISSIIGVSPEDCHTKYRHLRRTYLRLLKKKRMGKDIKWVHYNICEEVFMDLRALPPSVLEPWEDNKVRQLLGLYIDNLQRFRNPNCLQKDIWREIATELGTTGYNCYHKFKNLRRSYLNWLNRSRETGKGIKWPYHQYFERIYYNYNPNTRPWDRVKIKLLLESYAQIAHKFRNPKLQKKELWKDISRKVGESPSACDKKFRNLKQTYVRLKMKSSSGRPTTKWRFFRDFETIYSNSTRYINIDGTQKIIYKATHEEDYIQHLLEFYLAHKDRFKDPLTKNRSLWKMIAPKLGLTPEACDKKFRNLKQTYIRLAWKKKQTGKCSKWPYFSYFDKIYENSAVTDGEPARRTELDDAVRCEIRRVLHDAHARREGDRRFERLASLAEESNVIQRERNRILQALLDRK</sequence>
<feature type="domain" description="MADF" evidence="2">
    <location>
        <begin position="102"/>
        <end position="154"/>
    </location>
</feature>
<dbReference type="Gene3D" id="1.10.10.60">
    <property type="entry name" value="Homeodomain-like"/>
    <property type="match status" value="1"/>
</dbReference>
<dbReference type="Pfam" id="PF10545">
    <property type="entry name" value="MADF_DNA_bdg"/>
    <property type="match status" value="1"/>
</dbReference>
<dbReference type="InterPro" id="IPR006578">
    <property type="entry name" value="MADF-dom"/>
</dbReference>
<dbReference type="OrthoDB" id="6346437at2759"/>
<dbReference type="InterPro" id="IPR044822">
    <property type="entry name" value="Myb_DNA-bind_4"/>
</dbReference>
<dbReference type="GO" id="GO:0005634">
    <property type="term" value="C:nucleus"/>
    <property type="evidence" value="ECO:0007669"/>
    <property type="project" value="TreeGrafter"/>
</dbReference>
<evidence type="ECO:0000256" key="1">
    <source>
        <dbReference type="SAM" id="MobiDB-lite"/>
    </source>
</evidence>